<dbReference type="Proteomes" id="UP000294003">
    <property type="component" value="Unassembled WGS sequence"/>
</dbReference>
<keyword evidence="3" id="KW-1185">Reference proteome</keyword>
<dbReference type="Pfam" id="PF05141">
    <property type="entry name" value="DIT1_PvcA"/>
    <property type="match status" value="1"/>
</dbReference>
<sequence length="574" mass="63948">MSDLSIYHRVCCAFARTQGGDLLCCTGRLEDAIRNHWDLIRPLVTPTALHQPLLSPDADKTAGLPRTSPSASSTNKSLIKVGEIQGEELALYESQERSDGKTIFGIILQQPHIIKTGFDDVFVSVLLKNIKLFISPPPNPVSDIDSELKDTTGAIVDLFDAQLRYVSAEDKWSSHGREYFFGRVHEFVRRGERIEFCLPAFPCKSSSIEKVFGTMPDRGEQLALEHLHSFVEAIEGTYEPGAKLWIVSDGHVFSDCIGVDDEMVDRYNAQLINMNATIGQRRGGTDRVGFKSLVDLFNLEHSMAEIEHIPLPSLQSYISTQRTPAAELSRQMLVQGCRTREGVLRSRIESGSHSALKLYCGFSRFMLEDLKLNRYTKHLSRSKLKKLGSKVAFEMIQRNEAYSNLVELLFPYHVRLSIHAHDNAGPKFGIRLFGPGVRAAETLSFDAAEMSSFDLLHVPTPWHNCLVELVGHPTLFMVKSKVVRDALSSGKFSGGWVDGSHQGVAGHFRLQLANISSNIDYRAESVAGKRGGIWDSHANAYYDDLEKEYSYMSTAAVDMDILHGRAALSDISSH</sequence>
<accession>A0ABY0HFG1</accession>
<comment type="caution">
    <text evidence="2">The sequence shown here is derived from an EMBL/GenBank/DDBJ whole genome shotgun (WGS) entry which is preliminary data.</text>
</comment>
<evidence type="ECO:0000313" key="2">
    <source>
        <dbReference type="EMBL" id="RYO91435.1"/>
    </source>
</evidence>
<dbReference type="EMBL" id="QJNS01000041">
    <property type="protein sequence ID" value="RYO91435.1"/>
    <property type="molecule type" value="Genomic_DNA"/>
</dbReference>
<evidence type="ECO:0000313" key="3">
    <source>
        <dbReference type="Proteomes" id="UP000294003"/>
    </source>
</evidence>
<evidence type="ECO:0008006" key="4">
    <source>
        <dbReference type="Google" id="ProtNLM"/>
    </source>
</evidence>
<dbReference type="PANTHER" id="PTHR37285">
    <property type="entry name" value="SPORE WALL MATURATION PROTEIN DIT1"/>
    <property type="match status" value="1"/>
</dbReference>
<proteinExistence type="predicted"/>
<dbReference type="InterPro" id="IPR007817">
    <property type="entry name" value="Isocyanide_synthase_DIT1"/>
</dbReference>
<evidence type="ECO:0000256" key="1">
    <source>
        <dbReference type="SAM" id="MobiDB-lite"/>
    </source>
</evidence>
<dbReference type="PANTHER" id="PTHR37285:SF5">
    <property type="entry name" value="SPORE WALL MATURATION PROTEIN DIT1"/>
    <property type="match status" value="1"/>
</dbReference>
<protein>
    <recommendedName>
        <fullName evidence="4">Pyoverdine/dityrosine biosynthesis protein</fullName>
    </recommendedName>
</protein>
<organism evidence="2 3">
    <name type="scientific">Monosporascus cannonballus</name>
    <dbReference type="NCBI Taxonomy" id="155416"/>
    <lineage>
        <taxon>Eukaryota</taxon>
        <taxon>Fungi</taxon>
        <taxon>Dikarya</taxon>
        <taxon>Ascomycota</taxon>
        <taxon>Pezizomycotina</taxon>
        <taxon>Sordariomycetes</taxon>
        <taxon>Xylariomycetidae</taxon>
        <taxon>Xylariales</taxon>
        <taxon>Xylariales incertae sedis</taxon>
        <taxon>Monosporascus</taxon>
    </lineage>
</organism>
<feature type="region of interest" description="Disordered" evidence="1">
    <location>
        <begin position="51"/>
        <end position="76"/>
    </location>
</feature>
<reference evidence="2 3" key="1">
    <citation type="submission" date="2018-06" db="EMBL/GenBank/DDBJ databases">
        <title>Complete Genomes of Monosporascus.</title>
        <authorList>
            <person name="Robinson A.J."/>
            <person name="Natvig D.O."/>
        </authorList>
    </citation>
    <scope>NUCLEOTIDE SEQUENCE [LARGE SCALE GENOMIC DNA]</scope>
    <source>
        <strain evidence="2 3">CBS 609.92</strain>
    </source>
</reference>
<feature type="compositionally biased region" description="Polar residues" evidence="1">
    <location>
        <begin position="67"/>
        <end position="76"/>
    </location>
</feature>
<gene>
    <name evidence="2" type="ORF">DL762_002161</name>
</gene>
<name>A0ABY0HFG1_9PEZI</name>